<feature type="domain" description="ABC transporter" evidence="8">
    <location>
        <begin position="276"/>
        <end position="516"/>
    </location>
</feature>
<comment type="subcellular location">
    <subcellularLocation>
        <location evidence="1">Cell inner membrane</location>
        <topology evidence="1">Peripheral membrane protein</topology>
    </subcellularLocation>
</comment>
<dbReference type="InterPro" id="IPR003593">
    <property type="entry name" value="AAA+_ATPase"/>
</dbReference>
<dbReference type="SUPFAM" id="SSF52540">
    <property type="entry name" value="P-loop containing nucleoside triphosphate hydrolases"/>
    <property type="match status" value="2"/>
</dbReference>
<evidence type="ECO:0000256" key="6">
    <source>
        <dbReference type="ARBA" id="ARBA00022840"/>
    </source>
</evidence>
<dbReference type="Pfam" id="PF08352">
    <property type="entry name" value="oligo_HPY"/>
    <property type="match status" value="1"/>
</dbReference>
<dbReference type="Gene3D" id="3.40.50.300">
    <property type="entry name" value="P-loop containing nucleotide triphosphate hydrolases"/>
    <property type="match status" value="2"/>
</dbReference>
<dbReference type="PROSITE" id="PS50893">
    <property type="entry name" value="ABC_TRANSPORTER_2"/>
    <property type="match status" value="2"/>
</dbReference>
<keyword evidence="5" id="KW-0547">Nucleotide-binding</keyword>
<proteinExistence type="inferred from homology"/>
<keyword evidence="7" id="KW-0472">Membrane</keyword>
<dbReference type="InterPro" id="IPR027417">
    <property type="entry name" value="P-loop_NTPase"/>
</dbReference>
<name>A0ABU0FNL0_9HYPH</name>
<sequence>MPAADAPLLDIRDLRVEAPDGRGWREIVKGVSLTLKPGEVLGLIGESGAGKSTIGLAAMAYARGGCRISGGEVILKGEDILRLPPRRLRQLRGGRIAYVAQSAAAAFNPARRIIDQYVEAVRFHRRTASADARREAVAIYRRLRLPSPETIGERYPHELSGGQLQRAMVAMAMACRPDIIVFDEPTTALDVTTQIEVLVAIKDVVAEAGVAALYISHDLSVVAQMTDRVMVLRHGRTIEHGRTADLIRAPREDYTRQLLGARPSRRPSPSVGAALLQIESLSARYGRAMPVLSEVSLAVPKGATVAIVGESGSGKSTLGRIVSGLLAPVSGRITFAGEPLAPLVRQRPQNLLWRIQAIHQIPDEALNPGHRIRETIGRVLSLRHALRGRALDRRIFELLEMTELDADLIDRLPSELSGGQKQRVCIARAIAADPALIICDEVTSALDPLVARGIIDLLGRLQSGTGTSCIFIAHDLATVAQIADEIVVLKAGRVVESGPAAGLLADPRELYTQVLLGSVPTLDPGWLATVRRSDVL</sequence>
<evidence type="ECO:0000256" key="2">
    <source>
        <dbReference type="ARBA" id="ARBA00005417"/>
    </source>
</evidence>
<feature type="domain" description="ABC transporter" evidence="8">
    <location>
        <begin position="9"/>
        <end position="259"/>
    </location>
</feature>
<gene>
    <name evidence="9" type="ORF">J3R73_005999</name>
</gene>
<dbReference type="Proteomes" id="UP001237448">
    <property type="component" value="Unassembled WGS sequence"/>
</dbReference>
<evidence type="ECO:0000256" key="5">
    <source>
        <dbReference type="ARBA" id="ARBA00022741"/>
    </source>
</evidence>
<comment type="similarity">
    <text evidence="2">Belongs to the ABC transporter superfamily.</text>
</comment>
<dbReference type="InterPro" id="IPR017871">
    <property type="entry name" value="ABC_transporter-like_CS"/>
</dbReference>
<protein>
    <submittedName>
        <fullName evidence="9">Peptide/nickel transport system ATP-binding protein</fullName>
    </submittedName>
</protein>
<keyword evidence="4" id="KW-1003">Cell membrane</keyword>
<dbReference type="InterPro" id="IPR003439">
    <property type="entry name" value="ABC_transporter-like_ATP-bd"/>
</dbReference>
<dbReference type="EMBL" id="JAUSVK010000001">
    <property type="protein sequence ID" value="MDQ0396207.1"/>
    <property type="molecule type" value="Genomic_DNA"/>
</dbReference>
<dbReference type="SMART" id="SM00382">
    <property type="entry name" value="AAA"/>
    <property type="match status" value="2"/>
</dbReference>
<evidence type="ECO:0000313" key="10">
    <source>
        <dbReference type="Proteomes" id="UP001237448"/>
    </source>
</evidence>
<dbReference type="PANTHER" id="PTHR43297:SF2">
    <property type="entry name" value="DIPEPTIDE TRANSPORT ATP-BINDING PROTEIN DPPD"/>
    <property type="match status" value="1"/>
</dbReference>
<dbReference type="GO" id="GO:0005524">
    <property type="term" value="F:ATP binding"/>
    <property type="evidence" value="ECO:0007669"/>
    <property type="project" value="UniProtKB-KW"/>
</dbReference>
<dbReference type="RefSeq" id="WP_307436133.1">
    <property type="nucleotide sequence ID" value="NZ_JAUSVK010000001.1"/>
</dbReference>
<dbReference type="InterPro" id="IPR050388">
    <property type="entry name" value="ABC_Ni/Peptide_Import"/>
</dbReference>
<evidence type="ECO:0000256" key="3">
    <source>
        <dbReference type="ARBA" id="ARBA00022448"/>
    </source>
</evidence>
<dbReference type="InterPro" id="IPR013563">
    <property type="entry name" value="Oligopep_ABC_C"/>
</dbReference>
<dbReference type="CDD" id="cd03257">
    <property type="entry name" value="ABC_NikE_OppD_transporters"/>
    <property type="match status" value="2"/>
</dbReference>
<dbReference type="PANTHER" id="PTHR43297">
    <property type="entry name" value="OLIGOPEPTIDE TRANSPORT ATP-BINDING PROTEIN APPD"/>
    <property type="match status" value="1"/>
</dbReference>
<evidence type="ECO:0000256" key="1">
    <source>
        <dbReference type="ARBA" id="ARBA00004417"/>
    </source>
</evidence>
<reference evidence="9 10" key="1">
    <citation type="submission" date="2023-07" db="EMBL/GenBank/DDBJ databases">
        <title>Genomic Encyclopedia of Type Strains, Phase IV (KMG-IV): sequencing the most valuable type-strain genomes for metagenomic binning, comparative biology and taxonomic classification.</title>
        <authorList>
            <person name="Goeker M."/>
        </authorList>
    </citation>
    <scope>NUCLEOTIDE SEQUENCE [LARGE SCALE GENOMIC DNA]</scope>
    <source>
        <strain evidence="9 10">DSM 5896</strain>
    </source>
</reference>
<keyword evidence="6 9" id="KW-0067">ATP-binding</keyword>
<keyword evidence="10" id="KW-1185">Reference proteome</keyword>
<organism evidence="9 10">
    <name type="scientific">Labrys monachus</name>
    <dbReference type="NCBI Taxonomy" id="217067"/>
    <lineage>
        <taxon>Bacteria</taxon>
        <taxon>Pseudomonadati</taxon>
        <taxon>Pseudomonadota</taxon>
        <taxon>Alphaproteobacteria</taxon>
        <taxon>Hyphomicrobiales</taxon>
        <taxon>Xanthobacteraceae</taxon>
        <taxon>Labrys</taxon>
    </lineage>
</organism>
<evidence type="ECO:0000256" key="4">
    <source>
        <dbReference type="ARBA" id="ARBA00022475"/>
    </source>
</evidence>
<accession>A0ABU0FNL0</accession>
<dbReference type="Pfam" id="PF00005">
    <property type="entry name" value="ABC_tran"/>
    <property type="match status" value="2"/>
</dbReference>
<dbReference type="PROSITE" id="PS00211">
    <property type="entry name" value="ABC_TRANSPORTER_1"/>
    <property type="match status" value="2"/>
</dbReference>
<keyword evidence="3" id="KW-0813">Transport</keyword>
<evidence type="ECO:0000259" key="8">
    <source>
        <dbReference type="PROSITE" id="PS50893"/>
    </source>
</evidence>
<evidence type="ECO:0000313" key="9">
    <source>
        <dbReference type="EMBL" id="MDQ0396207.1"/>
    </source>
</evidence>
<evidence type="ECO:0000256" key="7">
    <source>
        <dbReference type="ARBA" id="ARBA00023136"/>
    </source>
</evidence>
<comment type="caution">
    <text evidence="9">The sequence shown here is derived from an EMBL/GenBank/DDBJ whole genome shotgun (WGS) entry which is preliminary data.</text>
</comment>